<keyword evidence="2" id="KW-0812">Transmembrane</keyword>
<evidence type="ECO:0000313" key="4">
    <source>
        <dbReference type="Proteomes" id="UP000235786"/>
    </source>
</evidence>
<evidence type="ECO:0000256" key="1">
    <source>
        <dbReference type="SAM" id="MobiDB-lite"/>
    </source>
</evidence>
<feature type="compositionally biased region" description="Polar residues" evidence="1">
    <location>
        <begin position="18"/>
        <end position="31"/>
    </location>
</feature>
<organism evidence="3 4">
    <name type="scientific">Hyaloscypha variabilis (strain UAMH 11265 / GT02V1 / F)</name>
    <name type="common">Meliniomyces variabilis</name>
    <dbReference type="NCBI Taxonomy" id="1149755"/>
    <lineage>
        <taxon>Eukaryota</taxon>
        <taxon>Fungi</taxon>
        <taxon>Dikarya</taxon>
        <taxon>Ascomycota</taxon>
        <taxon>Pezizomycotina</taxon>
        <taxon>Leotiomycetes</taxon>
        <taxon>Helotiales</taxon>
        <taxon>Hyaloscyphaceae</taxon>
        <taxon>Hyaloscypha</taxon>
        <taxon>Hyaloscypha variabilis</taxon>
    </lineage>
</organism>
<feature type="transmembrane region" description="Helical" evidence="2">
    <location>
        <begin position="40"/>
        <end position="60"/>
    </location>
</feature>
<proteinExistence type="predicted"/>
<evidence type="ECO:0000256" key="2">
    <source>
        <dbReference type="SAM" id="Phobius"/>
    </source>
</evidence>
<dbReference type="EMBL" id="KZ613945">
    <property type="protein sequence ID" value="PMD40546.1"/>
    <property type="molecule type" value="Genomic_DNA"/>
</dbReference>
<name>A0A2J6RPV6_HYAVF</name>
<gene>
    <name evidence="3" type="ORF">L207DRAFT_512016</name>
</gene>
<sequence>MVRRCLPAAVKNGEHPRSLSSTRWSSEKTPQSNIGFGPTYSHLAIFLPLCFLLYPGPFGLNLERKLSRFASGLSAETTKDES</sequence>
<dbReference type="Proteomes" id="UP000235786">
    <property type="component" value="Unassembled WGS sequence"/>
</dbReference>
<feature type="region of interest" description="Disordered" evidence="1">
    <location>
        <begin position="1"/>
        <end position="31"/>
    </location>
</feature>
<dbReference type="AlphaFoldDB" id="A0A2J6RPV6"/>
<evidence type="ECO:0000313" key="3">
    <source>
        <dbReference type="EMBL" id="PMD40546.1"/>
    </source>
</evidence>
<keyword evidence="4" id="KW-1185">Reference proteome</keyword>
<keyword evidence="2" id="KW-1133">Transmembrane helix</keyword>
<accession>A0A2J6RPV6</accession>
<protein>
    <submittedName>
        <fullName evidence="3">Uncharacterized protein</fullName>
    </submittedName>
</protein>
<keyword evidence="2" id="KW-0472">Membrane</keyword>
<reference evidence="3 4" key="1">
    <citation type="submission" date="2016-04" db="EMBL/GenBank/DDBJ databases">
        <title>A degradative enzymes factory behind the ericoid mycorrhizal symbiosis.</title>
        <authorList>
            <consortium name="DOE Joint Genome Institute"/>
            <person name="Martino E."/>
            <person name="Morin E."/>
            <person name="Grelet G."/>
            <person name="Kuo A."/>
            <person name="Kohler A."/>
            <person name="Daghino S."/>
            <person name="Barry K."/>
            <person name="Choi C."/>
            <person name="Cichocki N."/>
            <person name="Clum A."/>
            <person name="Copeland A."/>
            <person name="Hainaut M."/>
            <person name="Haridas S."/>
            <person name="Labutti K."/>
            <person name="Lindquist E."/>
            <person name="Lipzen A."/>
            <person name="Khouja H.-R."/>
            <person name="Murat C."/>
            <person name="Ohm R."/>
            <person name="Olson A."/>
            <person name="Spatafora J."/>
            <person name="Veneault-Fourrey C."/>
            <person name="Henrissat B."/>
            <person name="Grigoriev I."/>
            <person name="Martin F."/>
            <person name="Perotto S."/>
        </authorList>
    </citation>
    <scope>NUCLEOTIDE SEQUENCE [LARGE SCALE GENOMIC DNA]</scope>
    <source>
        <strain evidence="3 4">F</strain>
    </source>
</reference>